<protein>
    <submittedName>
        <fullName evidence="4">Acyl-CoA dehydrogenase</fullName>
    </submittedName>
</protein>
<dbReference type="EMBL" id="UOEF01000207">
    <property type="protein sequence ID" value="VAV95380.1"/>
    <property type="molecule type" value="Genomic_DNA"/>
</dbReference>
<evidence type="ECO:0000313" key="4">
    <source>
        <dbReference type="EMBL" id="VAV95380.1"/>
    </source>
</evidence>
<dbReference type="SUPFAM" id="SSF56645">
    <property type="entry name" value="Acyl-CoA dehydrogenase NM domain-like"/>
    <property type="match status" value="1"/>
</dbReference>
<sequence>MDFDLAATDDEREFRSRLGEFLDRELTPEICRQHSMDLGLGSEARAFALKLGATGWLGRGWPEKYGGSGGSVVDEYILVQEFARREAFVPNIVARFMCGPVMLRHGGEAMKADFLPRIARGEIEFSLGYTEPSSGSDLASMRMRAVDDGDSFIISGQKIFNTQSHFADYHWLAVRTDPEAPRHCGISLLVVDQRAPGITIRPIETLGGERTNEVFYDEVRVP</sequence>
<reference evidence="4" key="1">
    <citation type="submission" date="2018-06" db="EMBL/GenBank/DDBJ databases">
        <authorList>
            <person name="Zhirakovskaya E."/>
        </authorList>
    </citation>
    <scope>NUCLEOTIDE SEQUENCE</scope>
</reference>
<dbReference type="AlphaFoldDB" id="A0A3B0RPY6"/>
<dbReference type="InterPro" id="IPR013786">
    <property type="entry name" value="AcylCoA_DH/ox_N"/>
</dbReference>
<dbReference type="GO" id="GO:0005886">
    <property type="term" value="C:plasma membrane"/>
    <property type="evidence" value="ECO:0007669"/>
    <property type="project" value="TreeGrafter"/>
</dbReference>
<dbReference type="InterPro" id="IPR006091">
    <property type="entry name" value="Acyl-CoA_Oxase/DH_mid-dom"/>
</dbReference>
<dbReference type="Pfam" id="PF02770">
    <property type="entry name" value="Acyl-CoA_dh_M"/>
    <property type="match status" value="1"/>
</dbReference>
<dbReference type="InterPro" id="IPR052161">
    <property type="entry name" value="Mycobact_Acyl-CoA_DH"/>
</dbReference>
<dbReference type="GO" id="GO:0016627">
    <property type="term" value="F:oxidoreductase activity, acting on the CH-CH group of donors"/>
    <property type="evidence" value="ECO:0007669"/>
    <property type="project" value="InterPro"/>
</dbReference>
<evidence type="ECO:0000259" key="2">
    <source>
        <dbReference type="Pfam" id="PF02770"/>
    </source>
</evidence>
<accession>A0A3B0RPY6</accession>
<feature type="domain" description="Acyl-CoA oxidase/dehydrogenase middle" evidence="2">
    <location>
        <begin position="127"/>
        <end position="217"/>
    </location>
</feature>
<name>A0A3B0RPY6_9ZZZZ</name>
<dbReference type="Gene3D" id="2.40.110.10">
    <property type="entry name" value="Butyryl-CoA Dehydrogenase, subunit A, domain 2"/>
    <property type="match status" value="1"/>
</dbReference>
<dbReference type="InterPro" id="IPR009100">
    <property type="entry name" value="AcylCoA_DH/oxidase_NM_dom_sf"/>
</dbReference>
<dbReference type="PANTHER" id="PTHR43292">
    <property type="entry name" value="ACYL-COA DEHYDROGENASE"/>
    <property type="match status" value="1"/>
</dbReference>
<feature type="domain" description="Acyl-CoA dehydrogenase/oxidase N-terminal" evidence="3">
    <location>
        <begin position="8"/>
        <end position="122"/>
    </location>
</feature>
<dbReference type="Pfam" id="PF02771">
    <property type="entry name" value="Acyl-CoA_dh_N"/>
    <property type="match status" value="1"/>
</dbReference>
<evidence type="ECO:0000256" key="1">
    <source>
        <dbReference type="ARBA" id="ARBA00023002"/>
    </source>
</evidence>
<dbReference type="InterPro" id="IPR037069">
    <property type="entry name" value="AcylCoA_DH/ox_N_sf"/>
</dbReference>
<dbReference type="GO" id="GO:0050660">
    <property type="term" value="F:flavin adenine dinucleotide binding"/>
    <property type="evidence" value="ECO:0007669"/>
    <property type="project" value="InterPro"/>
</dbReference>
<proteinExistence type="predicted"/>
<evidence type="ECO:0000259" key="3">
    <source>
        <dbReference type="Pfam" id="PF02771"/>
    </source>
</evidence>
<dbReference type="InterPro" id="IPR046373">
    <property type="entry name" value="Acyl-CoA_Oxase/DH_mid-dom_sf"/>
</dbReference>
<dbReference type="PANTHER" id="PTHR43292:SF3">
    <property type="entry name" value="ACYL-COA DEHYDROGENASE FADE29"/>
    <property type="match status" value="1"/>
</dbReference>
<feature type="non-terminal residue" evidence="4">
    <location>
        <position position="222"/>
    </location>
</feature>
<organism evidence="4">
    <name type="scientific">hydrothermal vent metagenome</name>
    <dbReference type="NCBI Taxonomy" id="652676"/>
    <lineage>
        <taxon>unclassified sequences</taxon>
        <taxon>metagenomes</taxon>
        <taxon>ecological metagenomes</taxon>
    </lineage>
</organism>
<dbReference type="Gene3D" id="1.10.540.10">
    <property type="entry name" value="Acyl-CoA dehydrogenase/oxidase, N-terminal domain"/>
    <property type="match status" value="1"/>
</dbReference>
<gene>
    <name evidence="4" type="ORF">MNBD_ALPHA04-1260</name>
</gene>
<keyword evidence="1" id="KW-0560">Oxidoreductase</keyword>